<proteinExistence type="predicted"/>
<gene>
    <name evidence="1" type="ORF">Ddye_029622</name>
</gene>
<dbReference type="EMBL" id="JANJYI010000009">
    <property type="protein sequence ID" value="KAK2634830.1"/>
    <property type="molecule type" value="Genomic_DNA"/>
</dbReference>
<name>A0AAD9WLW5_9ROSI</name>
<dbReference type="Proteomes" id="UP001280121">
    <property type="component" value="Unassembled WGS sequence"/>
</dbReference>
<dbReference type="AlphaFoldDB" id="A0AAD9WLW5"/>
<comment type="caution">
    <text evidence="1">The sequence shown here is derived from an EMBL/GenBank/DDBJ whole genome shotgun (WGS) entry which is preliminary data.</text>
</comment>
<organism evidence="1 2">
    <name type="scientific">Dipteronia dyeriana</name>
    <dbReference type="NCBI Taxonomy" id="168575"/>
    <lineage>
        <taxon>Eukaryota</taxon>
        <taxon>Viridiplantae</taxon>
        <taxon>Streptophyta</taxon>
        <taxon>Embryophyta</taxon>
        <taxon>Tracheophyta</taxon>
        <taxon>Spermatophyta</taxon>
        <taxon>Magnoliopsida</taxon>
        <taxon>eudicotyledons</taxon>
        <taxon>Gunneridae</taxon>
        <taxon>Pentapetalae</taxon>
        <taxon>rosids</taxon>
        <taxon>malvids</taxon>
        <taxon>Sapindales</taxon>
        <taxon>Sapindaceae</taxon>
        <taxon>Hippocastanoideae</taxon>
        <taxon>Acereae</taxon>
        <taxon>Dipteronia</taxon>
    </lineage>
</organism>
<protein>
    <submittedName>
        <fullName evidence="1">Uncharacterized protein</fullName>
    </submittedName>
</protein>
<evidence type="ECO:0000313" key="1">
    <source>
        <dbReference type="EMBL" id="KAK2634830.1"/>
    </source>
</evidence>
<evidence type="ECO:0000313" key="2">
    <source>
        <dbReference type="Proteomes" id="UP001280121"/>
    </source>
</evidence>
<keyword evidence="2" id="KW-1185">Reference proteome</keyword>
<sequence length="100" mass="11497">MKTSFGNQWKKVSALMMRLSFGNQWKNPIEVSALIRRMRNHTTQDPNLSSSLELKKPNPISCLKNPMEVSALVRRMMHHTPRDCNLTKLLLGRPPIDQGK</sequence>
<reference evidence="1" key="1">
    <citation type="journal article" date="2023" name="Plant J.">
        <title>Genome sequences and population genomics provide insights into the demographic history, inbreeding, and mutation load of two 'living fossil' tree species of Dipteronia.</title>
        <authorList>
            <person name="Feng Y."/>
            <person name="Comes H.P."/>
            <person name="Chen J."/>
            <person name="Zhu S."/>
            <person name="Lu R."/>
            <person name="Zhang X."/>
            <person name="Li P."/>
            <person name="Qiu J."/>
            <person name="Olsen K.M."/>
            <person name="Qiu Y."/>
        </authorList>
    </citation>
    <scope>NUCLEOTIDE SEQUENCE</scope>
    <source>
        <strain evidence="1">KIB01</strain>
    </source>
</reference>
<accession>A0AAD9WLW5</accession>